<reference evidence="1" key="1">
    <citation type="journal article" date="2020" name="Stud. Mycol.">
        <title>101 Dothideomycetes genomes: a test case for predicting lifestyles and emergence of pathogens.</title>
        <authorList>
            <person name="Haridas S."/>
            <person name="Albert R."/>
            <person name="Binder M."/>
            <person name="Bloem J."/>
            <person name="Labutti K."/>
            <person name="Salamov A."/>
            <person name="Andreopoulos B."/>
            <person name="Baker S."/>
            <person name="Barry K."/>
            <person name="Bills G."/>
            <person name="Bluhm B."/>
            <person name="Cannon C."/>
            <person name="Castanera R."/>
            <person name="Culley D."/>
            <person name="Daum C."/>
            <person name="Ezra D."/>
            <person name="Gonzalez J."/>
            <person name="Henrissat B."/>
            <person name="Kuo A."/>
            <person name="Liang C."/>
            <person name="Lipzen A."/>
            <person name="Lutzoni F."/>
            <person name="Magnuson J."/>
            <person name="Mondo S."/>
            <person name="Nolan M."/>
            <person name="Ohm R."/>
            <person name="Pangilinan J."/>
            <person name="Park H.-J."/>
            <person name="Ramirez L."/>
            <person name="Alfaro M."/>
            <person name="Sun H."/>
            <person name="Tritt A."/>
            <person name="Yoshinaga Y."/>
            <person name="Zwiers L.-H."/>
            <person name="Turgeon B."/>
            <person name="Goodwin S."/>
            <person name="Spatafora J."/>
            <person name="Crous P."/>
            <person name="Grigoriev I."/>
        </authorList>
    </citation>
    <scope>NUCLEOTIDE SEQUENCE</scope>
    <source>
        <strain evidence="1">CBS 525.71</strain>
    </source>
</reference>
<name>A0ACB6S515_9PLEO</name>
<evidence type="ECO:0000313" key="1">
    <source>
        <dbReference type="EMBL" id="KAF2629053.1"/>
    </source>
</evidence>
<dbReference type="EMBL" id="MU006711">
    <property type="protein sequence ID" value="KAF2629053.1"/>
    <property type="molecule type" value="Genomic_DNA"/>
</dbReference>
<protein>
    <submittedName>
        <fullName evidence="1">Uncharacterized protein</fullName>
    </submittedName>
</protein>
<comment type="caution">
    <text evidence="1">The sequence shown here is derived from an EMBL/GenBank/DDBJ whole genome shotgun (WGS) entry which is preliminary data.</text>
</comment>
<organism evidence="1 2">
    <name type="scientific">Macroventuria anomochaeta</name>
    <dbReference type="NCBI Taxonomy" id="301207"/>
    <lineage>
        <taxon>Eukaryota</taxon>
        <taxon>Fungi</taxon>
        <taxon>Dikarya</taxon>
        <taxon>Ascomycota</taxon>
        <taxon>Pezizomycotina</taxon>
        <taxon>Dothideomycetes</taxon>
        <taxon>Pleosporomycetidae</taxon>
        <taxon>Pleosporales</taxon>
        <taxon>Pleosporineae</taxon>
        <taxon>Didymellaceae</taxon>
        <taxon>Macroventuria</taxon>
    </lineage>
</organism>
<keyword evidence="2" id="KW-1185">Reference proteome</keyword>
<proteinExistence type="predicted"/>
<accession>A0ACB6S515</accession>
<evidence type="ECO:0000313" key="2">
    <source>
        <dbReference type="Proteomes" id="UP000799754"/>
    </source>
</evidence>
<gene>
    <name evidence="1" type="ORF">BU25DRAFT_409522</name>
</gene>
<feature type="non-terminal residue" evidence="1">
    <location>
        <position position="71"/>
    </location>
</feature>
<sequence length="71" mass="7648">MFLFLLLLLARRTPPSSLPRCLAALSSAAAPTLLLAKSAYVKFPQQSWPNTATFDYSQSEVSPGAPLPTIL</sequence>
<dbReference type="Proteomes" id="UP000799754">
    <property type="component" value="Unassembled WGS sequence"/>
</dbReference>